<evidence type="ECO:0000313" key="2">
    <source>
        <dbReference type="EMBL" id="AFP84249.1"/>
    </source>
</evidence>
<evidence type="ECO:0000259" key="1">
    <source>
        <dbReference type="Pfam" id="PF01765"/>
    </source>
</evidence>
<dbReference type="Pfam" id="PF01765">
    <property type="entry name" value="RRF"/>
    <property type="match status" value="1"/>
</dbReference>
<dbReference type="Gene3D" id="1.10.132.20">
    <property type="entry name" value="Ribosome-recycling factor"/>
    <property type="match status" value="1"/>
</dbReference>
<dbReference type="Gene3D" id="3.30.1360.40">
    <property type="match status" value="1"/>
</dbReference>
<dbReference type="STRING" id="1202540.A357_023"/>
<dbReference type="SUPFAM" id="SSF55194">
    <property type="entry name" value="Ribosome recycling factor, RRF"/>
    <property type="match status" value="1"/>
</dbReference>
<name>J3Z1W0_CARRU</name>
<feature type="domain" description="Ribosome recycling factor" evidence="1">
    <location>
        <begin position="24"/>
        <end position="153"/>
    </location>
</feature>
<dbReference type="PATRIC" id="fig|1202540.3.peg.23"/>
<sequence>MNDYREKINNYLNLFKEKTIFLNIKNLNTTIFNNFKIKYNNLYYNLSKICFIKSISKKKFLLTFNDQKILSYIVKSKYFENYGFNILKIKNEIELNVPNISSEFRNNFLKIIKQEYFYFIEIIENLRKKELLNIKTKSISKNEIIRLEKIIKNDFIKYKIIFKNELDIMLNKIFNE</sequence>
<dbReference type="KEGG" id="crv:A357_023"/>
<dbReference type="RefSeq" id="WP_014887548.1">
    <property type="nucleotide sequence ID" value="NC_018418.1"/>
</dbReference>
<dbReference type="HOGENOM" id="CLU_128079_0_0_6"/>
<proteinExistence type="predicted"/>
<protein>
    <submittedName>
        <fullName evidence="2">Putative ribosome recycling factor</fullName>
    </submittedName>
</protein>
<dbReference type="EMBL" id="CP003545">
    <property type="protein sequence ID" value="AFP84249.1"/>
    <property type="molecule type" value="Genomic_DNA"/>
</dbReference>
<dbReference type="Proteomes" id="UP000003935">
    <property type="component" value="Chromosome"/>
</dbReference>
<accession>J3Z1W0</accession>
<dbReference type="InterPro" id="IPR036191">
    <property type="entry name" value="RRF_sf"/>
</dbReference>
<gene>
    <name evidence="2" type="primary">frr</name>
    <name evidence="2" type="ORF">A357_023</name>
</gene>
<dbReference type="AlphaFoldDB" id="J3Z1W0"/>
<reference evidence="2 3" key="1">
    <citation type="journal article" date="2012" name="Mol. Biol. Evol.">
        <title>Genome reduction and co-evolution between the primary and secondary bacterial symbionts of psyllids.</title>
        <authorList>
            <person name="Sloan D.B."/>
            <person name="Moran N.A."/>
        </authorList>
    </citation>
    <scope>NUCLEOTIDE SEQUENCE [LARGE SCALE GENOMIC DNA]</scope>
    <source>
        <strain evidence="2 3">PC</strain>
    </source>
</reference>
<dbReference type="InterPro" id="IPR023584">
    <property type="entry name" value="Ribosome_recyc_fac_dom"/>
</dbReference>
<evidence type="ECO:0000313" key="3">
    <source>
        <dbReference type="Proteomes" id="UP000003935"/>
    </source>
</evidence>
<organism evidence="2 3">
    <name type="scientific">Candidatus Carsonella ruddii PC isolate NHV</name>
    <dbReference type="NCBI Taxonomy" id="1202540"/>
    <lineage>
        <taxon>Bacteria</taxon>
        <taxon>Pseudomonadati</taxon>
        <taxon>Pseudomonadota</taxon>
        <taxon>Gammaproteobacteria</taxon>
        <taxon>Oceanospirillales</taxon>
        <taxon>Halomonadaceae</taxon>
        <taxon>Zymobacter group</taxon>
        <taxon>Candidatus Carsonella</taxon>
    </lineage>
</organism>
<dbReference type="OrthoDB" id="6183970at2"/>